<dbReference type="InterPro" id="IPR042184">
    <property type="entry name" value="YqeY/Aim41_N"/>
</dbReference>
<dbReference type="AlphaFoldDB" id="A0A1H7G4E7"/>
<keyword evidence="2" id="KW-1185">Reference proteome</keyword>
<dbReference type="Pfam" id="PF09424">
    <property type="entry name" value="YqeY"/>
    <property type="match status" value="1"/>
</dbReference>
<evidence type="ECO:0000313" key="2">
    <source>
        <dbReference type="Proteomes" id="UP000182321"/>
    </source>
</evidence>
<dbReference type="Gene3D" id="1.10.10.410">
    <property type="match status" value="1"/>
</dbReference>
<dbReference type="EMBL" id="FNZX01000004">
    <property type="protein sequence ID" value="SEK33226.1"/>
    <property type="molecule type" value="Genomic_DNA"/>
</dbReference>
<dbReference type="PANTHER" id="PTHR28055">
    <property type="entry name" value="ALTERED INHERITANCE OF MITOCHONDRIA PROTEIN 41, MITOCHONDRIAL"/>
    <property type="match status" value="1"/>
</dbReference>
<evidence type="ECO:0000313" key="1">
    <source>
        <dbReference type="EMBL" id="SEK33226.1"/>
    </source>
</evidence>
<protein>
    <recommendedName>
        <fullName evidence="3">GatB/YqeY domain-containing protein</fullName>
    </recommendedName>
</protein>
<dbReference type="InterPro" id="IPR003789">
    <property type="entry name" value="Asn/Gln_tRNA_amidoTrase-B-like"/>
</dbReference>
<dbReference type="Proteomes" id="UP000182321">
    <property type="component" value="Unassembled WGS sequence"/>
</dbReference>
<gene>
    <name evidence="1" type="ORF">SAMN02910377_00625</name>
</gene>
<dbReference type="InterPro" id="IPR023168">
    <property type="entry name" value="GatB_Yqey_C_2"/>
</dbReference>
<name>A0A1H7G4E7_9FIRM</name>
<sequence length="145" mass="16208">MQFETLQKDMVAAMKARDKARKDAISSLVSDVKKAAIDAGTRDNIADDLVDQVILKSLKTAKEQLDTCPAERTDLKEEYQFRYDVIKEYAPAMMSEDEIRTFLQENFAEVLASKNKGAIMKEVMPALKGKADGKAINMIVAELCK</sequence>
<dbReference type="eggNOG" id="COG1610">
    <property type="taxonomic scope" value="Bacteria"/>
</dbReference>
<dbReference type="PANTHER" id="PTHR28055:SF1">
    <property type="entry name" value="ALTERED INHERITANCE OF MITOCHONDRIA PROTEIN 41, MITOCHONDRIAL"/>
    <property type="match status" value="1"/>
</dbReference>
<proteinExistence type="predicted"/>
<evidence type="ECO:0008006" key="3">
    <source>
        <dbReference type="Google" id="ProtNLM"/>
    </source>
</evidence>
<dbReference type="Gene3D" id="1.10.1510.10">
    <property type="entry name" value="Uncharacterised protein YqeY/AIM41 PF09424, N-terminal domain"/>
    <property type="match status" value="1"/>
</dbReference>
<accession>A0A1H7G4E7</accession>
<organism evidence="1 2">
    <name type="scientific">Pseudobutyrivibrio ruminis</name>
    <dbReference type="NCBI Taxonomy" id="46206"/>
    <lineage>
        <taxon>Bacteria</taxon>
        <taxon>Bacillati</taxon>
        <taxon>Bacillota</taxon>
        <taxon>Clostridia</taxon>
        <taxon>Lachnospirales</taxon>
        <taxon>Lachnospiraceae</taxon>
        <taxon>Pseudobutyrivibrio</taxon>
    </lineage>
</organism>
<dbReference type="RefSeq" id="WP_074789049.1">
    <property type="nucleotide sequence ID" value="NZ_FNZX01000004.1"/>
</dbReference>
<dbReference type="SUPFAM" id="SSF89095">
    <property type="entry name" value="GatB/YqeY motif"/>
    <property type="match status" value="1"/>
</dbReference>
<dbReference type="InterPro" id="IPR019004">
    <property type="entry name" value="YqeY/Aim41"/>
</dbReference>
<reference evidence="2" key="1">
    <citation type="submission" date="2016-10" db="EMBL/GenBank/DDBJ databases">
        <authorList>
            <person name="Varghese N."/>
        </authorList>
    </citation>
    <scope>NUCLEOTIDE SEQUENCE [LARGE SCALE GENOMIC DNA]</scope>
    <source>
        <strain evidence="2">ACV-9</strain>
    </source>
</reference>
<dbReference type="GO" id="GO:0016884">
    <property type="term" value="F:carbon-nitrogen ligase activity, with glutamine as amido-N-donor"/>
    <property type="evidence" value="ECO:0007669"/>
    <property type="project" value="InterPro"/>
</dbReference>